<comment type="subcellular location">
    <subcellularLocation>
        <location evidence="2">Endomembrane system</location>
        <topology evidence="2">Multi-pass membrane protein</topology>
    </subcellularLocation>
</comment>
<dbReference type="GO" id="GO:0008654">
    <property type="term" value="P:phospholipid biosynthetic process"/>
    <property type="evidence" value="ECO:0007669"/>
    <property type="project" value="UniProtKB-KW"/>
</dbReference>
<protein>
    <recommendedName>
        <fullName evidence="5">CDP-diacylglycerol--serine O-phosphatidyltransferase</fullName>
        <ecNumber evidence="4">2.7.8.8</ecNumber>
    </recommendedName>
    <alternativeName>
        <fullName evidence="14">Phosphatidylserine synthase</fullName>
    </alternativeName>
</protein>
<keyword evidence="7 15" id="KW-0808">Transferase</keyword>
<dbReference type="PANTHER" id="PTHR14269">
    <property type="entry name" value="CDP-DIACYLGLYCEROL--GLYCEROL-3-PHOSPHATE 3-PHOSPHATIDYLTRANSFERASE-RELATED"/>
    <property type="match status" value="1"/>
</dbReference>
<keyword evidence="9 16" id="KW-1133">Transmembrane helix</keyword>
<evidence type="ECO:0000256" key="15">
    <source>
        <dbReference type="RuleBase" id="RU003750"/>
    </source>
</evidence>
<evidence type="ECO:0000256" key="4">
    <source>
        <dbReference type="ARBA" id="ARBA00013174"/>
    </source>
</evidence>
<dbReference type="InterPro" id="IPR050324">
    <property type="entry name" value="CDP-alcohol_PTase-I"/>
</dbReference>
<comment type="similarity">
    <text evidence="3 15">Belongs to the CDP-alcohol phosphatidyltransferase class-I family.</text>
</comment>
<evidence type="ECO:0000256" key="2">
    <source>
        <dbReference type="ARBA" id="ARBA00004127"/>
    </source>
</evidence>
<evidence type="ECO:0000256" key="16">
    <source>
        <dbReference type="SAM" id="Phobius"/>
    </source>
</evidence>
<evidence type="ECO:0000256" key="12">
    <source>
        <dbReference type="ARBA" id="ARBA00023209"/>
    </source>
</evidence>
<gene>
    <name evidence="17" type="primary">pssA</name>
    <name evidence="17" type="ORF">OL234_03910</name>
</gene>
<dbReference type="Proteomes" id="UP001179647">
    <property type="component" value="Chromosome"/>
</dbReference>
<evidence type="ECO:0000313" key="17">
    <source>
        <dbReference type="EMBL" id="WEG74053.1"/>
    </source>
</evidence>
<keyword evidence="10" id="KW-0443">Lipid metabolism</keyword>
<name>A0AAF0I751_9ENTE</name>
<dbReference type="GO" id="GO:0016020">
    <property type="term" value="C:membrane"/>
    <property type="evidence" value="ECO:0007669"/>
    <property type="project" value="InterPro"/>
</dbReference>
<dbReference type="InterPro" id="IPR000462">
    <property type="entry name" value="CDP-OH_P_trans"/>
</dbReference>
<dbReference type="InterPro" id="IPR043130">
    <property type="entry name" value="CDP-OH_PTrfase_TM_dom"/>
</dbReference>
<accession>A0AAF0I751</accession>
<evidence type="ECO:0000256" key="3">
    <source>
        <dbReference type="ARBA" id="ARBA00010441"/>
    </source>
</evidence>
<dbReference type="InterPro" id="IPR048254">
    <property type="entry name" value="CDP_ALCOHOL_P_TRANSF_CS"/>
</dbReference>
<dbReference type="EMBL" id="CP110232">
    <property type="protein sequence ID" value="WEG74053.1"/>
    <property type="molecule type" value="Genomic_DNA"/>
</dbReference>
<organism evidence="17 18">
    <name type="scientific">Vagococcus intermedius</name>
    <dbReference type="NCBI Taxonomy" id="2991418"/>
    <lineage>
        <taxon>Bacteria</taxon>
        <taxon>Bacillati</taxon>
        <taxon>Bacillota</taxon>
        <taxon>Bacilli</taxon>
        <taxon>Lactobacillales</taxon>
        <taxon>Enterococcaceae</taxon>
        <taxon>Vagococcus</taxon>
    </lineage>
</organism>
<dbReference type="Pfam" id="PF01066">
    <property type="entry name" value="CDP-OH_P_transf"/>
    <property type="match status" value="1"/>
</dbReference>
<keyword evidence="8 16" id="KW-0812">Transmembrane</keyword>
<evidence type="ECO:0000256" key="8">
    <source>
        <dbReference type="ARBA" id="ARBA00022692"/>
    </source>
</evidence>
<evidence type="ECO:0000256" key="10">
    <source>
        <dbReference type="ARBA" id="ARBA00023098"/>
    </source>
</evidence>
<dbReference type="InterPro" id="IPR004533">
    <property type="entry name" value="CDP-diaglyc--ser_O-PTrfase"/>
</dbReference>
<sequence>MKYLPNCLTLANLISGLMSIYCTMNGQLDLAAVFIFLGASFDSVDGRAARRVGNSSEFGKELDSLADMVTFGTAPMVMLLTTEGSKAIKLIAAMIFLACAAIRLARFNSEQSSLNVFIGIPVPAAALLSLLAFFMINRVIVYYILVIGLGFLMISSIRLPNFKNHPDQKES</sequence>
<dbReference type="AlphaFoldDB" id="A0AAF0I751"/>
<keyword evidence="11 16" id="KW-0472">Membrane</keyword>
<evidence type="ECO:0000256" key="11">
    <source>
        <dbReference type="ARBA" id="ARBA00023136"/>
    </source>
</evidence>
<dbReference type="PROSITE" id="PS00379">
    <property type="entry name" value="CDP_ALCOHOL_P_TRANSF"/>
    <property type="match status" value="1"/>
</dbReference>
<feature type="transmembrane region" description="Helical" evidence="16">
    <location>
        <begin position="114"/>
        <end position="134"/>
    </location>
</feature>
<evidence type="ECO:0000256" key="13">
    <source>
        <dbReference type="ARBA" id="ARBA00023264"/>
    </source>
</evidence>
<dbReference type="KEGG" id="vie:OL234_03910"/>
<feature type="transmembrane region" description="Helical" evidence="16">
    <location>
        <begin position="18"/>
        <end position="41"/>
    </location>
</feature>
<dbReference type="GO" id="GO:0012505">
    <property type="term" value="C:endomembrane system"/>
    <property type="evidence" value="ECO:0007669"/>
    <property type="project" value="UniProtKB-SubCell"/>
</dbReference>
<dbReference type="PANTHER" id="PTHR14269:SF61">
    <property type="entry name" value="CDP-DIACYLGLYCEROL--SERINE O-PHOSPHATIDYLTRANSFERASE"/>
    <property type="match status" value="1"/>
</dbReference>
<keyword evidence="12" id="KW-0594">Phospholipid biosynthesis</keyword>
<dbReference type="EC" id="2.7.8.8" evidence="4"/>
<evidence type="ECO:0000256" key="6">
    <source>
        <dbReference type="ARBA" id="ARBA00022516"/>
    </source>
</evidence>
<evidence type="ECO:0000313" key="18">
    <source>
        <dbReference type="Proteomes" id="UP001179647"/>
    </source>
</evidence>
<reference evidence="17" key="1">
    <citation type="submission" date="2022-10" db="EMBL/GenBank/DDBJ databases">
        <title>Vagococcus sp. isolated from poultry meat.</title>
        <authorList>
            <person name="Johansson P."/>
            <person name="Bjorkroth J."/>
        </authorList>
    </citation>
    <scope>NUCLEOTIDE SEQUENCE</scope>
    <source>
        <strain evidence="17">STAA11</strain>
    </source>
</reference>
<evidence type="ECO:0000256" key="9">
    <source>
        <dbReference type="ARBA" id="ARBA00022989"/>
    </source>
</evidence>
<evidence type="ECO:0000256" key="1">
    <source>
        <dbReference type="ARBA" id="ARBA00000287"/>
    </source>
</evidence>
<dbReference type="Gene3D" id="1.20.120.1760">
    <property type="match status" value="1"/>
</dbReference>
<proteinExistence type="inferred from homology"/>
<evidence type="ECO:0000256" key="7">
    <source>
        <dbReference type="ARBA" id="ARBA00022679"/>
    </source>
</evidence>
<comment type="catalytic activity">
    <reaction evidence="1">
        <text>a CDP-1,2-diacyl-sn-glycerol + L-serine = a 1,2-diacyl-sn-glycero-3-phospho-L-serine + CMP + H(+)</text>
        <dbReference type="Rhea" id="RHEA:16913"/>
        <dbReference type="ChEBI" id="CHEBI:15378"/>
        <dbReference type="ChEBI" id="CHEBI:33384"/>
        <dbReference type="ChEBI" id="CHEBI:57262"/>
        <dbReference type="ChEBI" id="CHEBI:58332"/>
        <dbReference type="ChEBI" id="CHEBI:60377"/>
        <dbReference type="EC" id="2.7.8.8"/>
    </reaction>
</comment>
<keyword evidence="13" id="KW-1208">Phospholipid metabolism</keyword>
<dbReference type="NCBIfam" id="TIGR00473">
    <property type="entry name" value="pssA"/>
    <property type="match status" value="1"/>
</dbReference>
<feature type="transmembrane region" description="Helical" evidence="16">
    <location>
        <begin position="87"/>
        <end position="105"/>
    </location>
</feature>
<dbReference type="GO" id="GO:0003882">
    <property type="term" value="F:CDP-diacylglycerol-serine O-phosphatidyltransferase activity"/>
    <property type="evidence" value="ECO:0007669"/>
    <property type="project" value="UniProtKB-EC"/>
</dbReference>
<evidence type="ECO:0000256" key="14">
    <source>
        <dbReference type="ARBA" id="ARBA00032361"/>
    </source>
</evidence>
<dbReference type="RefSeq" id="WP_275469852.1">
    <property type="nucleotide sequence ID" value="NZ_CP110232.1"/>
</dbReference>
<keyword evidence="6" id="KW-0444">Lipid biosynthesis</keyword>
<keyword evidence="18" id="KW-1185">Reference proteome</keyword>
<feature type="transmembrane region" description="Helical" evidence="16">
    <location>
        <begin position="140"/>
        <end position="159"/>
    </location>
</feature>
<evidence type="ECO:0000256" key="5">
    <source>
        <dbReference type="ARBA" id="ARBA00017171"/>
    </source>
</evidence>